<comment type="caution">
    <text evidence="2">The sequence shown here is derived from an EMBL/GenBank/DDBJ whole genome shotgun (WGS) entry which is preliminary data.</text>
</comment>
<proteinExistence type="predicted"/>
<reference evidence="2 3" key="1">
    <citation type="submission" date="2019-08" db="EMBL/GenBank/DDBJ databases">
        <title>A chromosome-level genome assembly, high-density linkage maps, and genome scans reveal the genomic architecture of hybrid incompatibilities underlying speciation via character displacement in darters (Percidae: Etheostominae).</title>
        <authorList>
            <person name="Moran R.L."/>
            <person name="Catchen J.M."/>
            <person name="Fuller R.C."/>
        </authorList>
    </citation>
    <scope>NUCLEOTIDE SEQUENCE [LARGE SCALE GENOMIC DNA]</scope>
    <source>
        <strain evidence="2">EspeVRDwgs_2016</strain>
        <tissue evidence="2">Muscle</tissue>
    </source>
</reference>
<keyword evidence="3" id="KW-1185">Reference proteome</keyword>
<organism evidence="2 3">
    <name type="scientific">Etheostoma spectabile</name>
    <name type="common">orangethroat darter</name>
    <dbReference type="NCBI Taxonomy" id="54343"/>
    <lineage>
        <taxon>Eukaryota</taxon>
        <taxon>Metazoa</taxon>
        <taxon>Chordata</taxon>
        <taxon>Craniata</taxon>
        <taxon>Vertebrata</taxon>
        <taxon>Euteleostomi</taxon>
        <taxon>Actinopterygii</taxon>
        <taxon>Neopterygii</taxon>
        <taxon>Teleostei</taxon>
        <taxon>Neoteleostei</taxon>
        <taxon>Acanthomorphata</taxon>
        <taxon>Eupercaria</taxon>
        <taxon>Perciformes</taxon>
        <taxon>Percoidei</taxon>
        <taxon>Percidae</taxon>
        <taxon>Etheostomatinae</taxon>
        <taxon>Etheostoma</taxon>
    </lineage>
</organism>
<dbReference type="Proteomes" id="UP000327493">
    <property type="component" value="Chromosome 8"/>
</dbReference>
<protein>
    <submittedName>
        <fullName evidence="2">Uncharacterized protein</fullName>
    </submittedName>
</protein>
<dbReference type="EMBL" id="VOFY01000008">
    <property type="protein sequence ID" value="KAA8590117.1"/>
    <property type="molecule type" value="Genomic_DNA"/>
</dbReference>
<evidence type="ECO:0000256" key="1">
    <source>
        <dbReference type="SAM" id="Phobius"/>
    </source>
</evidence>
<keyword evidence="1" id="KW-0472">Membrane</keyword>
<dbReference type="AlphaFoldDB" id="A0A5J5D7R5"/>
<feature type="transmembrane region" description="Helical" evidence="1">
    <location>
        <begin position="169"/>
        <end position="188"/>
    </location>
</feature>
<keyword evidence="1" id="KW-0812">Transmembrane</keyword>
<gene>
    <name evidence="2" type="ORF">FQN60_014051</name>
</gene>
<evidence type="ECO:0000313" key="2">
    <source>
        <dbReference type="EMBL" id="KAA8590117.1"/>
    </source>
</evidence>
<sequence>MSNIELTRSINMAELRKLRRQFISYTKMHPTENSGHISNIPPSQWLVRAPLVIMLPQLMQGFPLPYGCNNKQLATDHPGGQFHGVVLVLVMAPITGNRAEHQRFHHLHGALLGAAEAAHNEFTFLKNEANSDLFGHYGGCVLSQPQSQQLYLCASAGITDLNVLHQMTGFLLLLLLLLPFITTWTLLLH</sequence>
<name>A0A5J5D7R5_9PERO</name>
<accession>A0A5J5D7R5</accession>
<keyword evidence="1" id="KW-1133">Transmembrane helix</keyword>
<evidence type="ECO:0000313" key="3">
    <source>
        <dbReference type="Proteomes" id="UP000327493"/>
    </source>
</evidence>